<gene>
    <name evidence="2" type="ORF">HYC85_017283</name>
</gene>
<organism evidence="2 3">
    <name type="scientific">Camellia sinensis</name>
    <name type="common">Tea plant</name>
    <name type="synonym">Thea sinensis</name>
    <dbReference type="NCBI Taxonomy" id="4442"/>
    <lineage>
        <taxon>Eukaryota</taxon>
        <taxon>Viridiplantae</taxon>
        <taxon>Streptophyta</taxon>
        <taxon>Embryophyta</taxon>
        <taxon>Tracheophyta</taxon>
        <taxon>Spermatophyta</taxon>
        <taxon>Magnoliopsida</taxon>
        <taxon>eudicotyledons</taxon>
        <taxon>Gunneridae</taxon>
        <taxon>Pentapetalae</taxon>
        <taxon>asterids</taxon>
        <taxon>Ericales</taxon>
        <taxon>Theaceae</taxon>
        <taxon>Camellia</taxon>
    </lineage>
</organism>
<comment type="caution">
    <text evidence="2">The sequence shown here is derived from an EMBL/GenBank/DDBJ whole genome shotgun (WGS) entry which is preliminary data.</text>
</comment>
<reference evidence="3" key="1">
    <citation type="journal article" date="2020" name="Nat. Commun.">
        <title>Genome assembly of wild tea tree DASZ reveals pedigree and selection history of tea varieties.</title>
        <authorList>
            <person name="Zhang W."/>
            <person name="Zhang Y."/>
            <person name="Qiu H."/>
            <person name="Guo Y."/>
            <person name="Wan H."/>
            <person name="Zhang X."/>
            <person name="Scossa F."/>
            <person name="Alseekh S."/>
            <person name="Zhang Q."/>
            <person name="Wang P."/>
            <person name="Xu L."/>
            <person name="Schmidt M.H."/>
            <person name="Jia X."/>
            <person name="Li D."/>
            <person name="Zhu A."/>
            <person name="Guo F."/>
            <person name="Chen W."/>
            <person name="Ni D."/>
            <person name="Usadel B."/>
            <person name="Fernie A.R."/>
            <person name="Wen W."/>
        </authorList>
    </citation>
    <scope>NUCLEOTIDE SEQUENCE [LARGE SCALE GENOMIC DNA]</scope>
    <source>
        <strain evidence="3">cv. G240</strain>
    </source>
</reference>
<proteinExistence type="predicted"/>
<accession>A0A7J7H3D1</accession>
<keyword evidence="3" id="KW-1185">Reference proteome</keyword>
<feature type="compositionally biased region" description="Low complexity" evidence="1">
    <location>
        <begin position="325"/>
        <end position="361"/>
    </location>
</feature>
<dbReference type="AlphaFoldDB" id="A0A7J7H3D1"/>
<feature type="region of interest" description="Disordered" evidence="1">
    <location>
        <begin position="285"/>
        <end position="361"/>
    </location>
</feature>
<dbReference type="EMBL" id="JACBKZ010000007">
    <property type="protein sequence ID" value="KAF5947055.1"/>
    <property type="molecule type" value="Genomic_DNA"/>
</dbReference>
<reference evidence="2 3" key="2">
    <citation type="submission" date="2020-07" db="EMBL/GenBank/DDBJ databases">
        <title>Genome assembly of wild tea tree DASZ reveals pedigree and selection history of tea varieties.</title>
        <authorList>
            <person name="Zhang W."/>
        </authorList>
    </citation>
    <scope>NUCLEOTIDE SEQUENCE [LARGE SCALE GENOMIC DNA]</scope>
    <source>
        <strain evidence="3">cv. G240</strain>
        <tissue evidence="2">Leaf</tissue>
    </source>
</reference>
<protein>
    <submittedName>
        <fullName evidence="2">Uncharacterized protein</fullName>
    </submittedName>
</protein>
<evidence type="ECO:0000313" key="3">
    <source>
        <dbReference type="Proteomes" id="UP000593564"/>
    </source>
</evidence>
<dbReference type="Proteomes" id="UP000593564">
    <property type="component" value="Unassembled WGS sequence"/>
</dbReference>
<name>A0A7J7H3D1_CAMSI</name>
<evidence type="ECO:0000313" key="2">
    <source>
        <dbReference type="EMBL" id="KAF5947055.1"/>
    </source>
</evidence>
<sequence>MVILGNDNIESAKHTTNTMRWTSLFAATTTTSTTTNCRFFFRNFATCPSQLRPVMAKFGSRHEKRKEMIGVSHIGEKRREMIVLQNRALQNYNCSYLQNSSFCIGDKYEKCFQLRFRKIRVSCMINANQPRVIRLVSERNFHTFGSFVDGSTWALTSQPQLKVGHSNTMMPSNIFGYGLRSPYSGAYIKGPFSHIPKAITNKNDNVGVKDGRSSGKTSPLKVFNKHWKRAKSLAAHKRNVEGGAQVAASNEALGMNASSSTKTPLKDTDVVNSRKKLVGDVTVDASLGPSVSSSHVNNNNKVSKPKGKQNQQSRSKKNKEQCSGANAASDAAAEPGASKRVSQANKSNTSKKNQSSPASGR</sequence>
<evidence type="ECO:0000256" key="1">
    <source>
        <dbReference type="SAM" id="MobiDB-lite"/>
    </source>
</evidence>
<feature type="compositionally biased region" description="Low complexity" evidence="1">
    <location>
        <begin position="288"/>
        <end position="313"/>
    </location>
</feature>